<keyword evidence="3" id="KW-1185">Reference proteome</keyword>
<comment type="caution">
    <text evidence="2">The sequence shown here is derived from an EMBL/GenBank/DDBJ whole genome shotgun (WGS) entry which is preliminary data.</text>
</comment>
<reference evidence="2 3" key="1">
    <citation type="submission" date="2018-06" db="EMBL/GenBank/DDBJ databases">
        <title>Spirosoma sp. HMF3257 Genome sequencing and assembly.</title>
        <authorList>
            <person name="Kang H."/>
            <person name="Cha I."/>
            <person name="Kim H."/>
            <person name="Kang J."/>
            <person name="Joh K."/>
        </authorList>
    </citation>
    <scope>NUCLEOTIDE SEQUENCE [LARGE SCALE GENOMIC DNA]</scope>
    <source>
        <strain evidence="2 3">HMF3257</strain>
    </source>
</reference>
<keyword evidence="1" id="KW-1133">Transmembrane helix</keyword>
<accession>A0A327NQ37</accession>
<keyword evidence="1" id="KW-0812">Transmembrane</keyword>
<gene>
    <name evidence="2" type="ORF">HMF3257_30835</name>
</gene>
<sequence>MEFDELQKIWDSQTKEPLWAINENALYNHILAKKKQASHIANFSELLILIVYTGVGSLMIGLNVVKSTAGNLWLYLMAAWMLGTVFYVLTHRIRRLQGGNTFGRSLLGELDYAVLMATYQVRLSQLMRWNIVPVGILSLLGVWKVGQSIWLVLGLVLFFALSYFAGGWEHGIYTAKKRELEALRKKLEKE</sequence>
<feature type="transmembrane region" description="Helical" evidence="1">
    <location>
        <begin position="72"/>
        <end position="89"/>
    </location>
</feature>
<proteinExistence type="predicted"/>
<keyword evidence="1" id="KW-0472">Membrane</keyword>
<dbReference type="RefSeq" id="WP_111348180.1">
    <property type="nucleotide sequence ID" value="NZ_QLII01000001.1"/>
</dbReference>
<evidence type="ECO:0000313" key="2">
    <source>
        <dbReference type="EMBL" id="RAI77480.1"/>
    </source>
</evidence>
<evidence type="ECO:0000256" key="1">
    <source>
        <dbReference type="SAM" id="Phobius"/>
    </source>
</evidence>
<dbReference type="AlphaFoldDB" id="A0A327NQ37"/>
<organism evidence="2 3">
    <name type="scientific">Spirosoma telluris</name>
    <dbReference type="NCBI Taxonomy" id="2183553"/>
    <lineage>
        <taxon>Bacteria</taxon>
        <taxon>Pseudomonadati</taxon>
        <taxon>Bacteroidota</taxon>
        <taxon>Cytophagia</taxon>
        <taxon>Cytophagales</taxon>
        <taxon>Cytophagaceae</taxon>
        <taxon>Spirosoma</taxon>
    </lineage>
</organism>
<feature type="transmembrane region" description="Helical" evidence="1">
    <location>
        <begin position="126"/>
        <end position="143"/>
    </location>
</feature>
<dbReference type="Proteomes" id="UP000249016">
    <property type="component" value="Unassembled WGS sequence"/>
</dbReference>
<dbReference type="OrthoDB" id="979241at2"/>
<protein>
    <submittedName>
        <fullName evidence="2">Uncharacterized protein</fullName>
    </submittedName>
</protein>
<name>A0A327NQ37_9BACT</name>
<feature type="transmembrane region" description="Helical" evidence="1">
    <location>
        <begin position="40"/>
        <end position="60"/>
    </location>
</feature>
<evidence type="ECO:0000313" key="3">
    <source>
        <dbReference type="Proteomes" id="UP000249016"/>
    </source>
</evidence>
<dbReference type="EMBL" id="QLII01000001">
    <property type="protein sequence ID" value="RAI77480.1"/>
    <property type="molecule type" value="Genomic_DNA"/>
</dbReference>
<feature type="transmembrane region" description="Helical" evidence="1">
    <location>
        <begin position="149"/>
        <end position="168"/>
    </location>
</feature>